<feature type="region of interest" description="Disordered" evidence="1">
    <location>
        <begin position="54"/>
        <end position="95"/>
    </location>
</feature>
<sequence>MIADQLKRRVPSYVKDNFLDEWGELIDPLVLAGKLDQYESVRGNRKINPVRVAECKPLDRARPSSPKKEHPAKSAQKTEHQFRKSSAPKGNWRNEKFERRTTPACYICIRPRIYDRITRN</sequence>
<comment type="caution">
    <text evidence="2">The sequence shown here is derived from an EMBL/GenBank/DDBJ whole genome shotgun (WGS) entry which is preliminary data.</text>
</comment>
<proteinExistence type="predicted"/>
<reference evidence="2 3" key="1">
    <citation type="journal article" date="2019" name="Sci. Rep.">
        <title>Orb-weaving spider Araneus ventricosus genome elucidates the spidroin gene catalogue.</title>
        <authorList>
            <person name="Kono N."/>
            <person name="Nakamura H."/>
            <person name="Ohtoshi R."/>
            <person name="Moran D.A.P."/>
            <person name="Shinohara A."/>
            <person name="Yoshida Y."/>
            <person name="Fujiwara M."/>
            <person name="Mori M."/>
            <person name="Tomita M."/>
            <person name="Arakawa K."/>
        </authorList>
    </citation>
    <scope>NUCLEOTIDE SEQUENCE [LARGE SCALE GENOMIC DNA]</scope>
</reference>
<evidence type="ECO:0000313" key="3">
    <source>
        <dbReference type="Proteomes" id="UP000499080"/>
    </source>
</evidence>
<keyword evidence="3" id="KW-1185">Reference proteome</keyword>
<dbReference type="Proteomes" id="UP000499080">
    <property type="component" value="Unassembled WGS sequence"/>
</dbReference>
<organism evidence="2 3">
    <name type="scientific">Araneus ventricosus</name>
    <name type="common">Orbweaver spider</name>
    <name type="synonym">Epeira ventricosa</name>
    <dbReference type="NCBI Taxonomy" id="182803"/>
    <lineage>
        <taxon>Eukaryota</taxon>
        <taxon>Metazoa</taxon>
        <taxon>Ecdysozoa</taxon>
        <taxon>Arthropoda</taxon>
        <taxon>Chelicerata</taxon>
        <taxon>Arachnida</taxon>
        <taxon>Araneae</taxon>
        <taxon>Araneomorphae</taxon>
        <taxon>Entelegynae</taxon>
        <taxon>Araneoidea</taxon>
        <taxon>Araneidae</taxon>
        <taxon>Araneus</taxon>
    </lineage>
</organism>
<feature type="compositionally biased region" description="Basic and acidic residues" evidence="1">
    <location>
        <begin position="54"/>
        <end position="82"/>
    </location>
</feature>
<name>A0A4Y2QXW9_ARAVE</name>
<evidence type="ECO:0000256" key="1">
    <source>
        <dbReference type="SAM" id="MobiDB-lite"/>
    </source>
</evidence>
<gene>
    <name evidence="2" type="ORF">AVEN_30911_1</name>
</gene>
<dbReference type="EMBL" id="BGPR01015158">
    <property type="protein sequence ID" value="GBN68213.1"/>
    <property type="molecule type" value="Genomic_DNA"/>
</dbReference>
<protein>
    <submittedName>
        <fullName evidence="2">Uncharacterized protein</fullName>
    </submittedName>
</protein>
<accession>A0A4Y2QXW9</accession>
<dbReference type="AlphaFoldDB" id="A0A4Y2QXW9"/>
<evidence type="ECO:0000313" key="2">
    <source>
        <dbReference type="EMBL" id="GBN68213.1"/>
    </source>
</evidence>